<feature type="region of interest" description="Disordered" evidence="1">
    <location>
        <begin position="16"/>
        <end position="40"/>
    </location>
</feature>
<name>A0A917R6Z7_9ACTN</name>
<dbReference type="AlphaFoldDB" id="A0A917R6Z7"/>
<evidence type="ECO:0000313" key="3">
    <source>
        <dbReference type="Proteomes" id="UP000645217"/>
    </source>
</evidence>
<dbReference type="Proteomes" id="UP000645217">
    <property type="component" value="Unassembled WGS sequence"/>
</dbReference>
<dbReference type="EMBL" id="BMNT01000021">
    <property type="protein sequence ID" value="GGK93100.1"/>
    <property type="molecule type" value="Genomic_DNA"/>
</dbReference>
<keyword evidence="3" id="KW-1185">Reference proteome</keyword>
<evidence type="ECO:0000313" key="2">
    <source>
        <dbReference type="EMBL" id="GGK93100.1"/>
    </source>
</evidence>
<organism evidence="2 3">
    <name type="scientific">Sphaerisporangium melleum</name>
    <dbReference type="NCBI Taxonomy" id="321316"/>
    <lineage>
        <taxon>Bacteria</taxon>
        <taxon>Bacillati</taxon>
        <taxon>Actinomycetota</taxon>
        <taxon>Actinomycetes</taxon>
        <taxon>Streptosporangiales</taxon>
        <taxon>Streptosporangiaceae</taxon>
        <taxon>Sphaerisporangium</taxon>
    </lineage>
</organism>
<reference evidence="2" key="2">
    <citation type="submission" date="2020-09" db="EMBL/GenBank/DDBJ databases">
        <authorList>
            <person name="Sun Q."/>
            <person name="Ohkuma M."/>
        </authorList>
    </citation>
    <scope>NUCLEOTIDE SEQUENCE</scope>
    <source>
        <strain evidence="2">JCM 13064</strain>
    </source>
</reference>
<accession>A0A917R6Z7</accession>
<reference evidence="2" key="1">
    <citation type="journal article" date="2014" name="Int. J. Syst. Evol. Microbiol.">
        <title>Complete genome sequence of Corynebacterium casei LMG S-19264T (=DSM 44701T), isolated from a smear-ripened cheese.</title>
        <authorList>
            <consortium name="US DOE Joint Genome Institute (JGI-PGF)"/>
            <person name="Walter F."/>
            <person name="Albersmeier A."/>
            <person name="Kalinowski J."/>
            <person name="Ruckert C."/>
        </authorList>
    </citation>
    <scope>NUCLEOTIDE SEQUENCE</scope>
    <source>
        <strain evidence="2">JCM 13064</strain>
    </source>
</reference>
<feature type="compositionally biased region" description="Basic and acidic residues" evidence="1">
    <location>
        <begin position="16"/>
        <end position="25"/>
    </location>
</feature>
<sequence>MLVAKVPVPVALAYCRDHPSRETSEPPRLNSSTKSLVNGAPVLPPPPYTWLITTVPGAAAAGDEESTATPAAATAAAVRAANARDRARMTGSVGPEDRSISY</sequence>
<proteinExistence type="predicted"/>
<comment type="caution">
    <text evidence="2">The sequence shown here is derived from an EMBL/GenBank/DDBJ whole genome shotgun (WGS) entry which is preliminary data.</text>
</comment>
<evidence type="ECO:0000256" key="1">
    <source>
        <dbReference type="SAM" id="MobiDB-lite"/>
    </source>
</evidence>
<gene>
    <name evidence="2" type="ORF">GCM10007964_39500</name>
</gene>
<feature type="region of interest" description="Disordered" evidence="1">
    <location>
        <begin position="80"/>
        <end position="102"/>
    </location>
</feature>
<protein>
    <submittedName>
        <fullName evidence="2">Uncharacterized protein</fullName>
    </submittedName>
</protein>